<dbReference type="Pfam" id="PF17900">
    <property type="entry name" value="Peptidase_M1_N"/>
    <property type="match status" value="1"/>
</dbReference>
<dbReference type="AlphaFoldDB" id="A0A3P8VFT7"/>
<dbReference type="PANTHER" id="PTHR11533">
    <property type="entry name" value="PROTEASE M1 ZINC METALLOPROTEASE"/>
    <property type="match status" value="1"/>
</dbReference>
<keyword evidence="3" id="KW-1185">Reference proteome</keyword>
<name>A0A3P8VFT7_CYNSE</name>
<dbReference type="Gene3D" id="3.30.2010.30">
    <property type="match status" value="1"/>
</dbReference>
<dbReference type="InParanoid" id="A0A3P8VFT7"/>
<dbReference type="SUPFAM" id="SSF63737">
    <property type="entry name" value="Leukotriene A4 hydrolase N-terminal domain"/>
    <property type="match status" value="1"/>
</dbReference>
<dbReference type="SUPFAM" id="SSF55486">
    <property type="entry name" value="Metalloproteases ('zincins'), catalytic domain"/>
    <property type="match status" value="1"/>
</dbReference>
<dbReference type="GO" id="GO:0005737">
    <property type="term" value="C:cytoplasm"/>
    <property type="evidence" value="ECO:0007669"/>
    <property type="project" value="TreeGrafter"/>
</dbReference>
<dbReference type="STRING" id="244447.ENSCSEP00000013197"/>
<dbReference type="GO" id="GO:0006508">
    <property type="term" value="P:proteolysis"/>
    <property type="evidence" value="ECO:0007669"/>
    <property type="project" value="InterPro"/>
</dbReference>
<dbReference type="GO" id="GO:0043171">
    <property type="term" value="P:peptide catabolic process"/>
    <property type="evidence" value="ECO:0007669"/>
    <property type="project" value="TreeGrafter"/>
</dbReference>
<dbReference type="GO" id="GO:0016020">
    <property type="term" value="C:membrane"/>
    <property type="evidence" value="ECO:0007669"/>
    <property type="project" value="TreeGrafter"/>
</dbReference>
<reference evidence="2 3" key="1">
    <citation type="journal article" date="2014" name="Nat. Genet.">
        <title>Whole-genome sequence of a flatfish provides insights into ZW sex chromosome evolution and adaptation to a benthic lifestyle.</title>
        <authorList>
            <person name="Chen S."/>
            <person name="Zhang G."/>
            <person name="Shao C."/>
            <person name="Huang Q."/>
            <person name="Liu G."/>
            <person name="Zhang P."/>
            <person name="Song W."/>
            <person name="An N."/>
            <person name="Chalopin D."/>
            <person name="Volff J.N."/>
            <person name="Hong Y."/>
            <person name="Li Q."/>
            <person name="Sha Z."/>
            <person name="Zhou H."/>
            <person name="Xie M."/>
            <person name="Yu Q."/>
            <person name="Liu Y."/>
            <person name="Xiang H."/>
            <person name="Wang N."/>
            <person name="Wu K."/>
            <person name="Yang C."/>
            <person name="Zhou Q."/>
            <person name="Liao X."/>
            <person name="Yang L."/>
            <person name="Hu Q."/>
            <person name="Zhang J."/>
            <person name="Meng L."/>
            <person name="Jin L."/>
            <person name="Tian Y."/>
            <person name="Lian J."/>
            <person name="Yang J."/>
            <person name="Miao G."/>
            <person name="Liu S."/>
            <person name="Liang Z."/>
            <person name="Yan F."/>
            <person name="Li Y."/>
            <person name="Sun B."/>
            <person name="Zhang H."/>
            <person name="Zhang J."/>
            <person name="Zhu Y."/>
            <person name="Du M."/>
            <person name="Zhao Y."/>
            <person name="Schartl M."/>
            <person name="Tang Q."/>
            <person name="Wang J."/>
        </authorList>
    </citation>
    <scope>NUCLEOTIDE SEQUENCE</scope>
</reference>
<dbReference type="GO" id="GO:0008270">
    <property type="term" value="F:zinc ion binding"/>
    <property type="evidence" value="ECO:0007669"/>
    <property type="project" value="TreeGrafter"/>
</dbReference>
<reference evidence="2" key="3">
    <citation type="submission" date="2025-09" db="UniProtKB">
        <authorList>
            <consortium name="Ensembl"/>
        </authorList>
    </citation>
    <scope>IDENTIFICATION</scope>
</reference>
<accession>A0A3P8VFT7</accession>
<dbReference type="InterPro" id="IPR042097">
    <property type="entry name" value="Aminopeptidase_N-like_N_sf"/>
</dbReference>
<dbReference type="PANTHER" id="PTHR11533:SF156">
    <property type="entry name" value="ENDOPLASMIC RETICULUM AMINOPEPTIDASE 1"/>
    <property type="match status" value="1"/>
</dbReference>
<evidence type="ECO:0000313" key="2">
    <source>
        <dbReference type="Ensembl" id="ENSCSEP00000013197.1"/>
    </source>
</evidence>
<dbReference type="GO" id="GO:0005615">
    <property type="term" value="C:extracellular space"/>
    <property type="evidence" value="ECO:0007669"/>
    <property type="project" value="TreeGrafter"/>
</dbReference>
<sequence>MTPKSYERFVHIELTNHSQITHCELITYCELISRITLCKLIFHCELIFRCELIFHYEQMTLRPDKDPPIATNGQPWDCMRLPKTVSPVHYDLRIHPNLTSLNFSGSVYIKDKQISNVRLLAPEGIRPLRMLEYPGFHQLTLLSDSPLTKGQKYVVQLDFAANLSDSFRGFYKGSYRTSSGEVWVLASTQFEATFTRGAFPCFDEPAFKANFTVRIIREPQHITISNMPKIKTVKLSGGLLEDYFDTTVKMSTYLLAYIVCDFLSASRTTNRGVKISAYALPEKINQTAFALYAAVKLLDFYEDYFDIPYPLLKQGL</sequence>
<dbReference type="InterPro" id="IPR001930">
    <property type="entry name" value="Peptidase_M1"/>
</dbReference>
<dbReference type="Proteomes" id="UP000265120">
    <property type="component" value="Chromosome W"/>
</dbReference>
<dbReference type="Ensembl" id="ENSCSET00000013356.1">
    <property type="protein sequence ID" value="ENSCSEP00000013197.1"/>
    <property type="gene ID" value="ENSCSEG00000008523.1"/>
</dbReference>
<organism evidence="2 3">
    <name type="scientific">Cynoglossus semilaevis</name>
    <name type="common">Tongue sole</name>
    <dbReference type="NCBI Taxonomy" id="244447"/>
    <lineage>
        <taxon>Eukaryota</taxon>
        <taxon>Metazoa</taxon>
        <taxon>Chordata</taxon>
        <taxon>Craniata</taxon>
        <taxon>Vertebrata</taxon>
        <taxon>Euteleostomi</taxon>
        <taxon>Actinopterygii</taxon>
        <taxon>Neopterygii</taxon>
        <taxon>Teleostei</taxon>
        <taxon>Neoteleostei</taxon>
        <taxon>Acanthomorphata</taxon>
        <taxon>Carangaria</taxon>
        <taxon>Pleuronectiformes</taxon>
        <taxon>Pleuronectoidei</taxon>
        <taxon>Cynoglossidae</taxon>
        <taxon>Cynoglossinae</taxon>
        <taxon>Cynoglossus</taxon>
    </lineage>
</organism>
<dbReference type="GO" id="GO:0070006">
    <property type="term" value="F:metalloaminopeptidase activity"/>
    <property type="evidence" value="ECO:0007669"/>
    <property type="project" value="TreeGrafter"/>
</dbReference>
<dbReference type="GeneTree" id="ENSGT00940000159086"/>
<proteinExistence type="predicted"/>
<dbReference type="PRINTS" id="PR00756">
    <property type="entry name" value="ALADIPTASE"/>
</dbReference>
<dbReference type="Gene3D" id="2.60.40.1730">
    <property type="entry name" value="tricorn interacting facor f3 domain"/>
    <property type="match status" value="1"/>
</dbReference>
<dbReference type="InterPro" id="IPR050344">
    <property type="entry name" value="Peptidase_M1_aminopeptidases"/>
</dbReference>
<dbReference type="OMA" id="RNDTHER"/>
<reference evidence="2" key="2">
    <citation type="submission" date="2025-08" db="UniProtKB">
        <authorList>
            <consortium name="Ensembl"/>
        </authorList>
    </citation>
    <scope>IDENTIFICATION</scope>
</reference>
<evidence type="ECO:0000313" key="3">
    <source>
        <dbReference type="Proteomes" id="UP000265120"/>
    </source>
</evidence>
<dbReference type="GO" id="GO:0042277">
    <property type="term" value="F:peptide binding"/>
    <property type="evidence" value="ECO:0007669"/>
    <property type="project" value="TreeGrafter"/>
</dbReference>
<evidence type="ECO:0000259" key="1">
    <source>
        <dbReference type="Pfam" id="PF17900"/>
    </source>
</evidence>
<feature type="domain" description="Aminopeptidase N-like N-terminal" evidence="1">
    <location>
        <begin position="138"/>
        <end position="254"/>
    </location>
</feature>
<protein>
    <recommendedName>
        <fullName evidence="1">Aminopeptidase N-like N-terminal domain-containing protein</fullName>
    </recommendedName>
</protein>
<dbReference type="InterPro" id="IPR045357">
    <property type="entry name" value="Aminopeptidase_N-like_N"/>
</dbReference>
<dbReference type="FunFam" id="2.60.40.1730:FF:000046">
    <property type="entry name" value="Endoplasmic reticulum aminopeptidase 2"/>
    <property type="match status" value="1"/>
</dbReference>